<dbReference type="EMBL" id="JBHSNA010000013">
    <property type="protein sequence ID" value="MFC5567299.1"/>
    <property type="molecule type" value="Genomic_DNA"/>
</dbReference>
<keyword evidence="2" id="KW-0479">Metal-binding</keyword>
<feature type="signal peptide" evidence="7">
    <location>
        <begin position="1"/>
        <end position="23"/>
    </location>
</feature>
<accession>A0ABW0SEI9</accession>
<evidence type="ECO:0000256" key="4">
    <source>
        <dbReference type="ARBA" id="ARBA00022833"/>
    </source>
</evidence>
<comment type="caution">
    <text evidence="9">The sequence shown here is derived from an EMBL/GenBank/DDBJ whole genome shotgun (WGS) entry which is preliminary data.</text>
</comment>
<reference evidence="10" key="1">
    <citation type="journal article" date="2019" name="Int. J. Syst. Evol. Microbiol.">
        <title>The Global Catalogue of Microorganisms (GCM) 10K type strain sequencing project: providing services to taxonomists for standard genome sequencing and annotation.</title>
        <authorList>
            <consortium name="The Broad Institute Genomics Platform"/>
            <consortium name="The Broad Institute Genome Sequencing Center for Infectious Disease"/>
            <person name="Wu L."/>
            <person name="Ma J."/>
        </authorList>
    </citation>
    <scope>NUCLEOTIDE SEQUENCE [LARGE SCALE GENOMIC DNA]</scope>
    <source>
        <strain evidence="10">KACC 11588</strain>
    </source>
</reference>
<keyword evidence="10" id="KW-1185">Reference proteome</keyword>
<protein>
    <submittedName>
        <fullName evidence="9">M48 family metallopeptidase</fullName>
    </submittedName>
</protein>
<evidence type="ECO:0000313" key="10">
    <source>
        <dbReference type="Proteomes" id="UP001596056"/>
    </source>
</evidence>
<keyword evidence="1 6" id="KW-0645">Protease</keyword>
<evidence type="ECO:0000256" key="2">
    <source>
        <dbReference type="ARBA" id="ARBA00022723"/>
    </source>
</evidence>
<dbReference type="RefSeq" id="WP_209839500.1">
    <property type="nucleotide sequence ID" value="NZ_JAGGJP010000005.1"/>
</dbReference>
<evidence type="ECO:0000256" key="6">
    <source>
        <dbReference type="RuleBase" id="RU003983"/>
    </source>
</evidence>
<evidence type="ECO:0000256" key="7">
    <source>
        <dbReference type="SAM" id="SignalP"/>
    </source>
</evidence>
<evidence type="ECO:0000256" key="1">
    <source>
        <dbReference type="ARBA" id="ARBA00022670"/>
    </source>
</evidence>
<dbReference type="InterPro" id="IPR051156">
    <property type="entry name" value="Mito/Outer_Membr_Metalloprot"/>
</dbReference>
<gene>
    <name evidence="9" type="ORF">ACFPOC_12875</name>
</gene>
<feature type="domain" description="Peptidase M48" evidence="8">
    <location>
        <begin position="55"/>
        <end position="236"/>
    </location>
</feature>
<keyword evidence="4 6" id="KW-0862">Zinc</keyword>
<proteinExistence type="inferred from homology"/>
<keyword evidence="7" id="KW-0732">Signal</keyword>
<dbReference type="PANTHER" id="PTHR22726">
    <property type="entry name" value="METALLOENDOPEPTIDASE OMA1"/>
    <property type="match status" value="1"/>
</dbReference>
<feature type="chain" id="PRO_5046557207" evidence="7">
    <location>
        <begin position="24"/>
        <end position="244"/>
    </location>
</feature>
<dbReference type="InterPro" id="IPR001915">
    <property type="entry name" value="Peptidase_M48"/>
</dbReference>
<dbReference type="PROSITE" id="PS51257">
    <property type="entry name" value="PROKAR_LIPOPROTEIN"/>
    <property type="match status" value="1"/>
</dbReference>
<sequence length="244" mass="25538">MSPRPLAALAALLILSACGTPWGVPPDRQPDRAGAVPAAAAPLSEGAARARAFLEVAARVEPVAERDCAIRNPGANCDFRIVVDDRPGLPANAFQALDRSGRPILAFTGALIASVENSDELALVMAHEASHHIAGHLARQDQYATMGAAVLGQIASQTAGATPAMIRDARMLGAELGARSYSKEFELEADRLGAMVAARAGFDPVRGSLFFLRLPDPGDRFLGTHPSNGERMAVVAQAAREMGL</sequence>
<evidence type="ECO:0000313" key="9">
    <source>
        <dbReference type="EMBL" id="MFC5567299.1"/>
    </source>
</evidence>
<organism evidence="9 10">
    <name type="scientific">Rubellimicrobium aerolatum</name>
    <dbReference type="NCBI Taxonomy" id="490979"/>
    <lineage>
        <taxon>Bacteria</taxon>
        <taxon>Pseudomonadati</taxon>
        <taxon>Pseudomonadota</taxon>
        <taxon>Alphaproteobacteria</taxon>
        <taxon>Rhodobacterales</taxon>
        <taxon>Roseobacteraceae</taxon>
        <taxon>Rubellimicrobium</taxon>
    </lineage>
</organism>
<dbReference type="CDD" id="cd07324">
    <property type="entry name" value="M48C_Oma1-like"/>
    <property type="match status" value="1"/>
</dbReference>
<comment type="similarity">
    <text evidence="6">Belongs to the peptidase M48 family.</text>
</comment>
<dbReference type="PANTHER" id="PTHR22726:SF1">
    <property type="entry name" value="METALLOENDOPEPTIDASE OMA1, MITOCHONDRIAL"/>
    <property type="match status" value="1"/>
</dbReference>
<dbReference type="Pfam" id="PF01435">
    <property type="entry name" value="Peptidase_M48"/>
    <property type="match status" value="1"/>
</dbReference>
<dbReference type="Proteomes" id="UP001596056">
    <property type="component" value="Unassembled WGS sequence"/>
</dbReference>
<dbReference type="Gene3D" id="3.30.2010.10">
    <property type="entry name" value="Metalloproteases ('zincins'), catalytic domain"/>
    <property type="match status" value="1"/>
</dbReference>
<evidence type="ECO:0000259" key="8">
    <source>
        <dbReference type="Pfam" id="PF01435"/>
    </source>
</evidence>
<evidence type="ECO:0000256" key="3">
    <source>
        <dbReference type="ARBA" id="ARBA00022801"/>
    </source>
</evidence>
<evidence type="ECO:0000256" key="5">
    <source>
        <dbReference type="ARBA" id="ARBA00023049"/>
    </source>
</evidence>
<name>A0ABW0SEI9_9RHOB</name>
<keyword evidence="3 6" id="KW-0378">Hydrolase</keyword>
<keyword evidence="5 6" id="KW-0482">Metalloprotease</keyword>
<comment type="cofactor">
    <cofactor evidence="6">
        <name>Zn(2+)</name>
        <dbReference type="ChEBI" id="CHEBI:29105"/>
    </cofactor>
    <text evidence="6">Binds 1 zinc ion per subunit.</text>
</comment>